<dbReference type="InterPro" id="IPR011042">
    <property type="entry name" value="6-blade_b-propeller_TolB-like"/>
</dbReference>
<evidence type="ECO:0000256" key="1">
    <source>
        <dbReference type="SAM" id="SignalP"/>
    </source>
</evidence>
<dbReference type="InterPro" id="IPR054539">
    <property type="entry name" value="Beta-prop_PDH"/>
</dbReference>
<proteinExistence type="predicted"/>
<dbReference type="PANTHER" id="PTHR47572:SF4">
    <property type="entry name" value="LACTONASE DRP35"/>
    <property type="match status" value="1"/>
</dbReference>
<dbReference type="Gene3D" id="2.120.10.30">
    <property type="entry name" value="TolB, C-terminal domain"/>
    <property type="match status" value="1"/>
</dbReference>
<evidence type="ECO:0000259" key="2">
    <source>
        <dbReference type="Pfam" id="PF22807"/>
    </source>
</evidence>
<reference evidence="3 4" key="1">
    <citation type="journal article" date="2014" name="Genome Announc.">
        <title>Draft genome sequence of the pathogenic fungus Scedosporium apiospermum.</title>
        <authorList>
            <person name="Vandeputte P."/>
            <person name="Ghamrawi S."/>
            <person name="Rechenmann M."/>
            <person name="Iltis A."/>
            <person name="Giraud S."/>
            <person name="Fleury M."/>
            <person name="Thornton C."/>
            <person name="Delhaes L."/>
            <person name="Meyer W."/>
            <person name="Papon N."/>
            <person name="Bouchara J.P."/>
        </authorList>
    </citation>
    <scope>NUCLEOTIDE SEQUENCE [LARGE SCALE GENOMIC DNA]</scope>
    <source>
        <strain evidence="3 4">IHEM 14462</strain>
    </source>
</reference>
<dbReference type="HOGENOM" id="CLU_039534_0_0_1"/>
<dbReference type="InterPro" id="IPR011041">
    <property type="entry name" value="Quinoprot_gluc/sorb_DH_b-prop"/>
</dbReference>
<comment type="caution">
    <text evidence="3">The sequence shown here is derived from an EMBL/GenBank/DDBJ whole genome shotgun (WGS) entry which is preliminary data.</text>
</comment>
<dbReference type="EMBL" id="JOWA01000121">
    <property type="protein sequence ID" value="KEZ40419.1"/>
    <property type="molecule type" value="Genomic_DNA"/>
</dbReference>
<organism evidence="3 4">
    <name type="scientific">Pseudallescheria apiosperma</name>
    <name type="common">Scedosporium apiospermum</name>
    <dbReference type="NCBI Taxonomy" id="563466"/>
    <lineage>
        <taxon>Eukaryota</taxon>
        <taxon>Fungi</taxon>
        <taxon>Dikarya</taxon>
        <taxon>Ascomycota</taxon>
        <taxon>Pezizomycotina</taxon>
        <taxon>Sordariomycetes</taxon>
        <taxon>Hypocreomycetidae</taxon>
        <taxon>Microascales</taxon>
        <taxon>Microascaceae</taxon>
        <taxon>Scedosporium</taxon>
    </lineage>
</organism>
<feature type="signal peptide" evidence="1">
    <location>
        <begin position="1"/>
        <end position="19"/>
    </location>
</feature>
<dbReference type="GeneID" id="27727360"/>
<sequence length="441" mass="48027">MRLSTVTSGLIALAGLVHAQNDTAEIAPIPFPTSCAGVPANRFPFKVHADWQVTKIQGNLQQPRALVFDSAGNLLVLGNRQGISILTFGADGCIASSKLLSQNIRFSHGLSLSPDGKKLYASSETNVWSWDYDAATQALTNQKTIVKNMSTGIHFTRTVHVVPHKPNLIIVSVGSNSNFDMNAANMRATVRVFDADTAPADGWEYNTQGHQLGWGLRNEVALAFDPNGHVWGAENSGDDFRRTVNGQSTDIHIDNPAEELNYLGDPAIPNEKWYGYPTCFTVWDPTVIRDASFKTGDQFVVSPNAQFDDARCIQESVPPRLSFQAHSAPIDAVFDKPGENLYITFHGSWNRQPATGYSVVQVPFTQLEDGIYDPAAPPDSMSGYTEIFGAQNPGACQSMSLTMSTCFRLAGITFDPSGTNLYVSSDNQSEGELWVLKKKSA</sequence>
<evidence type="ECO:0000313" key="4">
    <source>
        <dbReference type="Proteomes" id="UP000028545"/>
    </source>
</evidence>
<dbReference type="InterPro" id="IPR051262">
    <property type="entry name" value="SMP-30/CGR1_Lactonase"/>
</dbReference>
<gene>
    <name evidence="3" type="ORF">SAPIO_CDS8288</name>
</gene>
<dbReference type="Proteomes" id="UP000028545">
    <property type="component" value="Unassembled WGS sequence"/>
</dbReference>
<feature type="chain" id="PRO_5001775009" description="Pyrroloquinoline quinone-dependent pyranose dehydrogenase beta-propeller domain-containing protein" evidence="1">
    <location>
        <begin position="20"/>
        <end position="441"/>
    </location>
</feature>
<dbReference type="VEuPathDB" id="FungiDB:SAPIO_CDS8288"/>
<evidence type="ECO:0000313" key="3">
    <source>
        <dbReference type="EMBL" id="KEZ40419.1"/>
    </source>
</evidence>
<feature type="domain" description="Pyrroloquinoline quinone-dependent pyranose dehydrogenase beta-propeller" evidence="2">
    <location>
        <begin position="46"/>
        <end position="438"/>
    </location>
</feature>
<protein>
    <recommendedName>
        <fullName evidence="2">Pyrroloquinoline quinone-dependent pyranose dehydrogenase beta-propeller domain-containing protein</fullName>
    </recommendedName>
</protein>
<dbReference type="RefSeq" id="XP_016640218.1">
    <property type="nucleotide sequence ID" value="XM_016789955.1"/>
</dbReference>
<dbReference type="KEGG" id="sapo:SAPIO_CDS8288"/>
<keyword evidence="4" id="KW-1185">Reference proteome</keyword>
<dbReference type="OrthoDB" id="507128at2759"/>
<dbReference type="OMA" id="SHLWGVE"/>
<dbReference type="SUPFAM" id="SSF50952">
    <property type="entry name" value="Soluble quinoprotein glucose dehydrogenase"/>
    <property type="match status" value="1"/>
</dbReference>
<accession>A0A084FZA7</accession>
<dbReference type="AlphaFoldDB" id="A0A084FZA7"/>
<name>A0A084FZA7_PSEDA</name>
<keyword evidence="1" id="KW-0732">Signal</keyword>
<dbReference type="PANTHER" id="PTHR47572">
    <property type="entry name" value="LIPOPROTEIN-RELATED"/>
    <property type="match status" value="1"/>
</dbReference>
<dbReference type="Pfam" id="PF22807">
    <property type="entry name" value="TrAA12"/>
    <property type="match status" value="1"/>
</dbReference>